<dbReference type="SMART" id="SM00463">
    <property type="entry name" value="SMR"/>
    <property type="match status" value="1"/>
</dbReference>
<name>A0A840BWE3_9HYPH</name>
<dbReference type="AlphaFoldDB" id="A0A840BWE3"/>
<evidence type="ECO:0000259" key="2">
    <source>
        <dbReference type="PROSITE" id="PS50828"/>
    </source>
</evidence>
<comment type="caution">
    <text evidence="3">The sequence shown here is derived from an EMBL/GenBank/DDBJ whole genome shotgun (WGS) entry which is preliminary data.</text>
</comment>
<evidence type="ECO:0000313" key="4">
    <source>
        <dbReference type="Proteomes" id="UP000577362"/>
    </source>
</evidence>
<dbReference type="InterPro" id="IPR036063">
    <property type="entry name" value="Smr_dom_sf"/>
</dbReference>
<dbReference type="RefSeq" id="WP_183316449.1">
    <property type="nucleotide sequence ID" value="NZ_JACIEN010000002.1"/>
</dbReference>
<dbReference type="PANTHER" id="PTHR35562:SF2">
    <property type="entry name" value="DNA ENDONUCLEASE SMRA-RELATED"/>
    <property type="match status" value="1"/>
</dbReference>
<dbReference type="EMBL" id="JACIEN010000002">
    <property type="protein sequence ID" value="MBB4016893.1"/>
    <property type="molecule type" value="Genomic_DNA"/>
</dbReference>
<gene>
    <name evidence="3" type="ORF">GGR16_001922</name>
</gene>
<accession>A0A840BWE3</accession>
<feature type="compositionally biased region" description="Pro residues" evidence="1">
    <location>
        <begin position="35"/>
        <end position="45"/>
    </location>
</feature>
<organism evidence="3 4">
    <name type="scientific">Chelatococcus caeni</name>
    <dbReference type="NCBI Taxonomy" id="1348468"/>
    <lineage>
        <taxon>Bacteria</taxon>
        <taxon>Pseudomonadati</taxon>
        <taxon>Pseudomonadota</taxon>
        <taxon>Alphaproteobacteria</taxon>
        <taxon>Hyphomicrobiales</taxon>
        <taxon>Chelatococcaceae</taxon>
        <taxon>Chelatococcus</taxon>
    </lineage>
</organism>
<evidence type="ECO:0000256" key="1">
    <source>
        <dbReference type="SAM" id="MobiDB-lite"/>
    </source>
</evidence>
<dbReference type="PANTHER" id="PTHR35562">
    <property type="entry name" value="DNA ENDONUCLEASE SMRA-RELATED"/>
    <property type="match status" value="1"/>
</dbReference>
<feature type="region of interest" description="Disordered" evidence="1">
    <location>
        <begin position="27"/>
        <end position="50"/>
    </location>
</feature>
<dbReference type="Pfam" id="PF01713">
    <property type="entry name" value="Smr"/>
    <property type="match status" value="1"/>
</dbReference>
<sequence length="196" mass="21337">MSRRRRRELDEAELTLWRHVLRDVKPLPGRALPQPEAPKAPPAPPEEAATATMALRTADTGTTGRGLKTKTLPLAPLERRLRQALNRGTRAVDAKIDLHGLRQSEAHAALRAFLLREQARGSQLVIVVTGKGGTEAHSADLFGGERGVLRRLVPQWLSLPDLRVVVLGFEEAGRTHGGAGALYVRLRRRKGAGGAL</sequence>
<dbReference type="GO" id="GO:0004519">
    <property type="term" value="F:endonuclease activity"/>
    <property type="evidence" value="ECO:0007669"/>
    <property type="project" value="UniProtKB-KW"/>
</dbReference>
<dbReference type="Proteomes" id="UP000577362">
    <property type="component" value="Unassembled WGS sequence"/>
</dbReference>
<protein>
    <submittedName>
        <fullName evidence="3">DNA-nicking Smr family endonuclease</fullName>
    </submittedName>
</protein>
<feature type="domain" description="Smr" evidence="2">
    <location>
        <begin position="96"/>
        <end position="187"/>
    </location>
</feature>
<keyword evidence="3" id="KW-0378">Hydrolase</keyword>
<proteinExistence type="predicted"/>
<dbReference type="PROSITE" id="PS50828">
    <property type="entry name" value="SMR"/>
    <property type="match status" value="1"/>
</dbReference>
<dbReference type="SUPFAM" id="SSF160443">
    <property type="entry name" value="SMR domain-like"/>
    <property type="match status" value="1"/>
</dbReference>
<dbReference type="InterPro" id="IPR002625">
    <property type="entry name" value="Smr_dom"/>
</dbReference>
<keyword evidence="3" id="KW-0540">Nuclease</keyword>
<evidence type="ECO:0000313" key="3">
    <source>
        <dbReference type="EMBL" id="MBB4016893.1"/>
    </source>
</evidence>
<keyword evidence="3" id="KW-0255">Endonuclease</keyword>
<reference evidence="3 4" key="1">
    <citation type="submission" date="2020-08" db="EMBL/GenBank/DDBJ databases">
        <title>Genomic Encyclopedia of Type Strains, Phase IV (KMG-IV): sequencing the most valuable type-strain genomes for metagenomic binning, comparative biology and taxonomic classification.</title>
        <authorList>
            <person name="Goeker M."/>
        </authorList>
    </citation>
    <scope>NUCLEOTIDE SEQUENCE [LARGE SCALE GENOMIC DNA]</scope>
    <source>
        <strain evidence="3 4">DSM 103737</strain>
    </source>
</reference>
<dbReference type="Gene3D" id="3.30.1370.110">
    <property type="match status" value="1"/>
</dbReference>
<keyword evidence="4" id="KW-1185">Reference proteome</keyword>